<dbReference type="InterPro" id="IPR052994">
    <property type="entry name" value="Tiny_macrocysts_regulators"/>
</dbReference>
<evidence type="ECO:0000313" key="10">
    <source>
        <dbReference type="EMBL" id="KIZ00327.1"/>
    </source>
</evidence>
<feature type="compositionally biased region" description="Low complexity" evidence="7">
    <location>
        <begin position="940"/>
        <end position="971"/>
    </location>
</feature>
<dbReference type="KEGG" id="mng:MNEG_7636"/>
<feature type="domain" description="PAS" evidence="9">
    <location>
        <begin position="321"/>
        <end position="366"/>
    </location>
</feature>
<gene>
    <name evidence="10" type="ORF">MNEG_7636</name>
</gene>
<accession>A0A0D2MHZ9</accession>
<keyword evidence="8" id="KW-0472">Membrane</keyword>
<dbReference type="GO" id="GO:0016301">
    <property type="term" value="F:kinase activity"/>
    <property type="evidence" value="ECO:0007669"/>
    <property type="project" value="UniProtKB-KW"/>
</dbReference>
<dbReference type="Pfam" id="PF25474">
    <property type="entry name" value="TPR_TmcB"/>
    <property type="match status" value="1"/>
</dbReference>
<dbReference type="PANTHER" id="PTHR31600">
    <property type="entry name" value="TINY MACROCYSTS PROTEIN B-RELATED"/>
    <property type="match status" value="1"/>
</dbReference>
<feature type="compositionally biased region" description="Polar residues" evidence="7">
    <location>
        <begin position="1063"/>
        <end position="1078"/>
    </location>
</feature>
<keyword evidence="4" id="KW-0547">Nucleotide-binding</keyword>
<feature type="compositionally biased region" description="Low complexity" evidence="7">
    <location>
        <begin position="1052"/>
        <end position="1062"/>
    </location>
</feature>
<feature type="compositionally biased region" description="Low complexity" evidence="7">
    <location>
        <begin position="1029"/>
        <end position="1041"/>
    </location>
</feature>
<evidence type="ECO:0000259" key="9">
    <source>
        <dbReference type="PROSITE" id="PS50112"/>
    </source>
</evidence>
<sequence>MSWVGLWTGIIYTCVLLNVITFRSRGDKVLAEQLTWAVLKGIFPVVIVGAAATALWLRRLRRPLAALRIAAEDPASQNNLRAVYRFNTPQEAAFLARAMRVWDEDNVLVMREFEFGEFVLKCGLARYPNEPSLLLALANVSIEGRRDVQAARTYLQLVVKAGGHNLGLIERFHIFKTQDLVKRLKDESGGMDLMSFIEFQRNFRACVRAHRVALQAQRLFWQTLLHDSVPFKTLQTSFAAMHRAEGQATQVYRRVLERYPTNGRLLRAYGRFLEWVKNEPSTAQRCYQEAIRHGTGESLMALLEGGSGEGHDASLTVLGRVEEATDGVVVISAVGTILAVNRAACNMWGYEKGELEGKNVSALMPQPFSSRHNGYLSRYATTGVPHILDTRRSVIGLTKQRTMFPANLTVVKISGLGQDAVFLGVVWLAPGSGMVLCADVHFSNCFGVPNEDLVGRFFSSLGPDMPGLNKLIARATEATVEELDRGEVYADTQLLHRFLPPVDVHVTAEMGGTDTERVIILNIEAEVPTGPLMVVSAHKGQIVHATSQLGTMLGYSRRHLEGMALGSIVPPPYSQLLAHPGFLKQDLSHKPPITSCRAGAVVHLLRSNGSKVSVTLQLSQRKDGDHLLHVVRISPSSDAARLDIQRIVLDVDQGGRVSRVSLGTTKTVFGFEPEALVGQPLRSFINVFSEWAAKFGEDTSLLTLLATRALEGTNESWRVGVRAPGAGNAADTDRADTAGGGGSLLAALRRRDRERPALMQFLVSVHGADAAGGRGSSTGGEDGGEDAAPSLQVVLWRADALVSLLELDGSLAVASADAAAGVLLCCGSKGLVKRDFRRLVGLPREFTNADLMAAPPKAGAAKVARARSGLKAGNVPKVGPVMALTITHADGQKLGLEMQATAKPGKIGSDRLIVRIRLREPSCGSIAPFLALTGAGPAGPQFAAPGKGAAEDSGPQDDSGSDSGSDAGSQATTMPPARHGAALSRKRDEEDLTDEEEFRRHDGGLSKAGGLWGGERRGGVVPGKARGEAQAAPSASGHAASPMRGPGGSDDGGAPSAGDGASQVSGSEGQDGASSVISATGDGGDEDLAIDSRRAKRLKKLNRLMTCATAQSASQRLSRTWLVVGVILAAHIAGYVILSTQIQGRFINVYDTATMARAIDRTQLSAMRVNWYQRCFLPQLQATSWDTCSAAVLAYGLDRLNVNINLLTQWHQVWGRRSAAHSRRLFVWAASS</sequence>
<dbReference type="PROSITE" id="PS50112">
    <property type="entry name" value="PAS"/>
    <property type="match status" value="1"/>
</dbReference>
<dbReference type="Gene3D" id="3.30.450.20">
    <property type="entry name" value="PAS domain"/>
    <property type="match status" value="2"/>
</dbReference>
<reference evidence="10 11" key="1">
    <citation type="journal article" date="2013" name="BMC Genomics">
        <title>Reconstruction of the lipid metabolism for the microalga Monoraphidium neglectum from its genome sequence reveals characteristics suitable for biofuel production.</title>
        <authorList>
            <person name="Bogen C."/>
            <person name="Al-Dilaimi A."/>
            <person name="Albersmeier A."/>
            <person name="Wichmann J."/>
            <person name="Grundmann M."/>
            <person name="Rupp O."/>
            <person name="Lauersen K.J."/>
            <person name="Blifernez-Klassen O."/>
            <person name="Kalinowski J."/>
            <person name="Goesmann A."/>
            <person name="Mussgnug J.H."/>
            <person name="Kruse O."/>
        </authorList>
    </citation>
    <scope>NUCLEOTIDE SEQUENCE [LARGE SCALE GENOMIC DNA]</scope>
    <source>
        <strain evidence="10 11">SAG 48.87</strain>
    </source>
</reference>
<dbReference type="Proteomes" id="UP000054498">
    <property type="component" value="Unassembled WGS sequence"/>
</dbReference>
<feature type="region of interest" description="Disordered" evidence="7">
    <location>
        <begin position="940"/>
        <end position="1088"/>
    </location>
</feature>
<dbReference type="RefSeq" id="XP_013899346.1">
    <property type="nucleotide sequence ID" value="XM_014043892.1"/>
</dbReference>
<evidence type="ECO:0000313" key="11">
    <source>
        <dbReference type="Proteomes" id="UP000054498"/>
    </source>
</evidence>
<dbReference type="FunFam" id="3.30.450.20:FF:000060">
    <property type="entry name" value="Sensor protein FixL"/>
    <property type="match status" value="1"/>
</dbReference>
<dbReference type="GO" id="GO:0009881">
    <property type="term" value="F:photoreceptor activity"/>
    <property type="evidence" value="ECO:0007669"/>
    <property type="project" value="UniProtKB-KW"/>
</dbReference>
<dbReference type="GeneID" id="25740512"/>
<dbReference type="CDD" id="cd00130">
    <property type="entry name" value="PAS"/>
    <property type="match status" value="2"/>
</dbReference>
<feature type="transmembrane region" description="Helical" evidence="8">
    <location>
        <begin position="6"/>
        <end position="22"/>
    </location>
</feature>
<keyword evidence="6" id="KW-0067">ATP-binding</keyword>
<evidence type="ECO:0000256" key="2">
    <source>
        <dbReference type="ARBA" id="ARBA00022606"/>
    </source>
</evidence>
<dbReference type="InterPro" id="IPR000014">
    <property type="entry name" value="PAS"/>
</dbReference>
<evidence type="ECO:0000256" key="8">
    <source>
        <dbReference type="SAM" id="Phobius"/>
    </source>
</evidence>
<feature type="transmembrane region" description="Helical" evidence="8">
    <location>
        <begin position="34"/>
        <end position="57"/>
    </location>
</feature>
<dbReference type="InterPro" id="IPR013767">
    <property type="entry name" value="PAS_fold"/>
</dbReference>
<dbReference type="SMART" id="SM00091">
    <property type="entry name" value="PAS"/>
    <property type="match status" value="2"/>
</dbReference>
<proteinExistence type="predicted"/>
<dbReference type="GO" id="GO:0005524">
    <property type="term" value="F:ATP binding"/>
    <property type="evidence" value="ECO:0007669"/>
    <property type="project" value="UniProtKB-KW"/>
</dbReference>
<keyword evidence="2" id="KW-0716">Sensory transduction</keyword>
<dbReference type="PANTHER" id="PTHR31600:SF2">
    <property type="entry name" value="GAMETE ENRICHED GENE 10 PROTEIN-RELATED"/>
    <property type="match status" value="1"/>
</dbReference>
<dbReference type="InterPro" id="IPR057352">
    <property type="entry name" value="TPR_TmcB/C"/>
</dbReference>
<dbReference type="InterPro" id="IPR035965">
    <property type="entry name" value="PAS-like_dom_sf"/>
</dbReference>
<dbReference type="Pfam" id="PF13426">
    <property type="entry name" value="PAS_9"/>
    <property type="match status" value="1"/>
</dbReference>
<keyword evidence="8" id="KW-0812">Transmembrane</keyword>
<evidence type="ECO:0000256" key="5">
    <source>
        <dbReference type="ARBA" id="ARBA00022777"/>
    </source>
</evidence>
<dbReference type="NCBIfam" id="TIGR00229">
    <property type="entry name" value="sensory_box"/>
    <property type="match status" value="1"/>
</dbReference>
<keyword evidence="11" id="KW-1185">Reference proteome</keyword>
<keyword evidence="3" id="KW-0808">Transferase</keyword>
<dbReference type="Pfam" id="PF00989">
    <property type="entry name" value="PAS"/>
    <property type="match status" value="1"/>
</dbReference>
<keyword evidence="1" id="KW-0675">Receptor</keyword>
<evidence type="ECO:0000256" key="1">
    <source>
        <dbReference type="ARBA" id="ARBA00022543"/>
    </source>
</evidence>
<evidence type="ECO:0000256" key="3">
    <source>
        <dbReference type="ARBA" id="ARBA00022679"/>
    </source>
</evidence>
<dbReference type="EMBL" id="KK101588">
    <property type="protein sequence ID" value="KIZ00327.1"/>
    <property type="molecule type" value="Genomic_DNA"/>
</dbReference>
<dbReference type="SUPFAM" id="SSF55785">
    <property type="entry name" value="PYP-like sensor domain (PAS domain)"/>
    <property type="match status" value="1"/>
</dbReference>
<keyword evidence="1" id="KW-0600">Photoreceptor protein</keyword>
<dbReference type="OrthoDB" id="542352at2759"/>
<keyword evidence="1" id="KW-0157">Chromophore</keyword>
<keyword evidence="8" id="KW-1133">Transmembrane helix</keyword>
<evidence type="ECO:0000256" key="4">
    <source>
        <dbReference type="ARBA" id="ARBA00022741"/>
    </source>
</evidence>
<keyword evidence="5" id="KW-0418">Kinase</keyword>
<dbReference type="GO" id="GO:0006355">
    <property type="term" value="P:regulation of DNA-templated transcription"/>
    <property type="evidence" value="ECO:0007669"/>
    <property type="project" value="InterPro"/>
</dbReference>
<evidence type="ECO:0000256" key="6">
    <source>
        <dbReference type="ARBA" id="ARBA00022840"/>
    </source>
</evidence>
<protein>
    <recommendedName>
        <fullName evidence="9">PAS domain-containing protein</fullName>
    </recommendedName>
</protein>
<name>A0A0D2MHZ9_9CHLO</name>
<organism evidence="10 11">
    <name type="scientific">Monoraphidium neglectum</name>
    <dbReference type="NCBI Taxonomy" id="145388"/>
    <lineage>
        <taxon>Eukaryota</taxon>
        <taxon>Viridiplantae</taxon>
        <taxon>Chlorophyta</taxon>
        <taxon>core chlorophytes</taxon>
        <taxon>Chlorophyceae</taxon>
        <taxon>CS clade</taxon>
        <taxon>Sphaeropleales</taxon>
        <taxon>Selenastraceae</taxon>
        <taxon>Monoraphidium</taxon>
    </lineage>
</organism>
<evidence type="ECO:0000256" key="7">
    <source>
        <dbReference type="SAM" id="MobiDB-lite"/>
    </source>
</evidence>
<dbReference type="AlphaFoldDB" id="A0A0D2MHZ9"/>